<dbReference type="InterPro" id="IPR013103">
    <property type="entry name" value="RVT_2"/>
</dbReference>
<evidence type="ECO:0000313" key="3">
    <source>
        <dbReference type="Proteomes" id="UP000257109"/>
    </source>
</evidence>
<accession>A0A371GBA5</accession>
<proteinExistence type="predicted"/>
<keyword evidence="3" id="KW-1185">Reference proteome</keyword>
<gene>
    <name evidence="2" type="ORF">CR513_30642</name>
</gene>
<name>A0A371GBA5_MUCPR</name>
<evidence type="ECO:0000313" key="2">
    <source>
        <dbReference type="EMBL" id="RDX87844.1"/>
    </source>
</evidence>
<dbReference type="Proteomes" id="UP000257109">
    <property type="component" value="Unassembled WGS sequence"/>
</dbReference>
<reference evidence="2" key="1">
    <citation type="submission" date="2018-05" db="EMBL/GenBank/DDBJ databases">
        <title>Draft genome of Mucuna pruriens seed.</title>
        <authorList>
            <person name="Nnadi N.E."/>
            <person name="Vos R."/>
            <person name="Hasami M.H."/>
            <person name="Devisetty U.K."/>
            <person name="Aguiy J.C."/>
        </authorList>
    </citation>
    <scope>NUCLEOTIDE SEQUENCE [LARGE SCALE GENOMIC DNA]</scope>
    <source>
        <strain evidence="2">JCA_2017</strain>
    </source>
</reference>
<comment type="caution">
    <text evidence="2">The sequence shown here is derived from an EMBL/GenBank/DDBJ whole genome shotgun (WGS) entry which is preliminary data.</text>
</comment>
<dbReference type="EMBL" id="QJKJ01006115">
    <property type="protein sequence ID" value="RDX87844.1"/>
    <property type="molecule type" value="Genomic_DNA"/>
</dbReference>
<evidence type="ECO:0000259" key="1">
    <source>
        <dbReference type="Pfam" id="PF07727"/>
    </source>
</evidence>
<feature type="non-terminal residue" evidence="2">
    <location>
        <position position="1"/>
    </location>
</feature>
<protein>
    <recommendedName>
        <fullName evidence="1">Reverse transcriptase Ty1/copia-type domain-containing protein</fullName>
    </recommendedName>
</protein>
<organism evidence="2 3">
    <name type="scientific">Mucuna pruriens</name>
    <name type="common">Velvet bean</name>
    <name type="synonym">Dolichos pruriens</name>
    <dbReference type="NCBI Taxonomy" id="157652"/>
    <lineage>
        <taxon>Eukaryota</taxon>
        <taxon>Viridiplantae</taxon>
        <taxon>Streptophyta</taxon>
        <taxon>Embryophyta</taxon>
        <taxon>Tracheophyta</taxon>
        <taxon>Spermatophyta</taxon>
        <taxon>Magnoliopsida</taxon>
        <taxon>eudicotyledons</taxon>
        <taxon>Gunneridae</taxon>
        <taxon>Pentapetalae</taxon>
        <taxon>rosids</taxon>
        <taxon>fabids</taxon>
        <taxon>Fabales</taxon>
        <taxon>Fabaceae</taxon>
        <taxon>Papilionoideae</taxon>
        <taxon>50 kb inversion clade</taxon>
        <taxon>NPAAA clade</taxon>
        <taxon>indigoferoid/millettioid clade</taxon>
        <taxon>Phaseoleae</taxon>
        <taxon>Mucuna</taxon>
    </lineage>
</organism>
<dbReference type="OrthoDB" id="1740642at2759"/>
<dbReference type="AlphaFoldDB" id="A0A371GBA5"/>
<feature type="domain" description="Reverse transcriptase Ty1/copia-type" evidence="1">
    <location>
        <begin position="59"/>
        <end position="116"/>
    </location>
</feature>
<dbReference type="Pfam" id="PF07727">
    <property type="entry name" value="RVT_2"/>
    <property type="match status" value="1"/>
</dbReference>
<sequence length="117" mass="13937">MQEELEHFQKNDVWKLVSLPKDKSIIDKKWVFKNNLDENGKGEKKSETLLKLFLPWLDWYEKLSSFLMENGFEREKVDNTLFYKNCDSQSIIVQIYVDDIIFGATDKSLCEEFSKLM</sequence>